<dbReference type="Pfam" id="PF21313">
    <property type="entry name" value="EthR_C"/>
    <property type="match status" value="1"/>
</dbReference>
<dbReference type="InterPro" id="IPR049397">
    <property type="entry name" value="EthR_C"/>
</dbReference>
<dbReference type="InterPro" id="IPR036271">
    <property type="entry name" value="Tet_transcr_reg_TetR-rel_C_sf"/>
</dbReference>
<evidence type="ECO:0000256" key="2">
    <source>
        <dbReference type="ARBA" id="ARBA00023125"/>
    </source>
</evidence>
<dbReference type="AlphaFoldDB" id="A0A6I3L4C1"/>
<reference evidence="6 7" key="1">
    <citation type="submission" date="2019-11" db="EMBL/GenBank/DDBJ databases">
        <title>Nocardia sp. nov. CT2-14 isolated from soil.</title>
        <authorList>
            <person name="Kanchanasin P."/>
            <person name="Tanasupawat S."/>
            <person name="Yuki M."/>
            <person name="Kudo T."/>
        </authorList>
    </citation>
    <scope>NUCLEOTIDE SEQUENCE [LARGE SCALE GENOMIC DNA]</scope>
    <source>
        <strain evidence="6 7">CT2-14</strain>
    </source>
</reference>
<comment type="caution">
    <text evidence="6">The sequence shown here is derived from an EMBL/GenBank/DDBJ whole genome shotgun (WGS) entry which is preliminary data.</text>
</comment>
<dbReference type="PANTHER" id="PTHR30055">
    <property type="entry name" value="HTH-TYPE TRANSCRIPTIONAL REGULATOR RUTR"/>
    <property type="match status" value="1"/>
</dbReference>
<evidence type="ECO:0000256" key="3">
    <source>
        <dbReference type="ARBA" id="ARBA00023163"/>
    </source>
</evidence>
<dbReference type="Gene3D" id="1.10.10.60">
    <property type="entry name" value="Homeodomain-like"/>
    <property type="match status" value="1"/>
</dbReference>
<dbReference type="Proteomes" id="UP000432464">
    <property type="component" value="Unassembled WGS sequence"/>
</dbReference>
<dbReference type="Pfam" id="PF00440">
    <property type="entry name" value="TetR_N"/>
    <property type="match status" value="1"/>
</dbReference>
<evidence type="ECO:0000256" key="4">
    <source>
        <dbReference type="PROSITE-ProRule" id="PRU00335"/>
    </source>
</evidence>
<dbReference type="SUPFAM" id="SSF48498">
    <property type="entry name" value="Tetracyclin repressor-like, C-terminal domain"/>
    <property type="match status" value="1"/>
</dbReference>
<dbReference type="PANTHER" id="PTHR30055:SF234">
    <property type="entry name" value="HTH-TYPE TRANSCRIPTIONAL REGULATOR BETI"/>
    <property type="match status" value="1"/>
</dbReference>
<dbReference type="PROSITE" id="PS50977">
    <property type="entry name" value="HTH_TETR_2"/>
    <property type="match status" value="1"/>
</dbReference>
<dbReference type="InterPro" id="IPR001647">
    <property type="entry name" value="HTH_TetR"/>
</dbReference>
<dbReference type="EMBL" id="WMBB01000020">
    <property type="protein sequence ID" value="MTE17192.1"/>
    <property type="molecule type" value="Genomic_DNA"/>
</dbReference>
<feature type="DNA-binding region" description="H-T-H motif" evidence="4">
    <location>
        <begin position="36"/>
        <end position="55"/>
    </location>
</feature>
<dbReference type="GO" id="GO:0000976">
    <property type="term" value="F:transcription cis-regulatory region binding"/>
    <property type="evidence" value="ECO:0007669"/>
    <property type="project" value="TreeGrafter"/>
</dbReference>
<dbReference type="InterPro" id="IPR050109">
    <property type="entry name" value="HTH-type_TetR-like_transc_reg"/>
</dbReference>
<dbReference type="SUPFAM" id="SSF46689">
    <property type="entry name" value="Homeodomain-like"/>
    <property type="match status" value="1"/>
</dbReference>
<evidence type="ECO:0000256" key="1">
    <source>
        <dbReference type="ARBA" id="ARBA00023015"/>
    </source>
</evidence>
<dbReference type="Gene3D" id="1.10.357.10">
    <property type="entry name" value="Tetracycline Repressor, domain 2"/>
    <property type="match status" value="1"/>
</dbReference>
<keyword evidence="7" id="KW-1185">Reference proteome</keyword>
<evidence type="ECO:0000313" key="6">
    <source>
        <dbReference type="EMBL" id="MTE17192.1"/>
    </source>
</evidence>
<name>A0A6I3L4C1_9NOCA</name>
<feature type="domain" description="HTH tetR-type" evidence="5">
    <location>
        <begin position="13"/>
        <end position="73"/>
    </location>
</feature>
<proteinExistence type="predicted"/>
<evidence type="ECO:0000313" key="7">
    <source>
        <dbReference type="Proteomes" id="UP000432464"/>
    </source>
</evidence>
<sequence length="203" mass="22969">MPRRVPPRTKRGERTRAALIAGAREVFERDGYLDARIADISKAAGAASGSFYTYFDSKEEIFTAVVEEVQEEMLHPHVRARTGVTDPRDLIEAANREYLLAYKRNARLMAVFEEVTQINENFRSLRAERNRAFVARNGRMIRELQESGLASADLDPLITAQALSVMVSRMAYMVFAQNERIAFEKLVGTLTQLWVNALQLKSG</sequence>
<keyword evidence="3" id="KW-0804">Transcription</keyword>
<protein>
    <submittedName>
        <fullName evidence="6">TetR family transcriptional regulator</fullName>
    </submittedName>
</protein>
<organism evidence="6 7">
    <name type="scientific">Nocardia aurantiaca</name>
    <dbReference type="NCBI Taxonomy" id="2675850"/>
    <lineage>
        <taxon>Bacteria</taxon>
        <taxon>Bacillati</taxon>
        <taxon>Actinomycetota</taxon>
        <taxon>Actinomycetes</taxon>
        <taxon>Mycobacteriales</taxon>
        <taxon>Nocardiaceae</taxon>
        <taxon>Nocardia</taxon>
    </lineage>
</organism>
<evidence type="ECO:0000259" key="5">
    <source>
        <dbReference type="PROSITE" id="PS50977"/>
    </source>
</evidence>
<accession>A0A6I3L4C1</accession>
<gene>
    <name evidence="6" type="ORF">GLP40_31195</name>
</gene>
<dbReference type="GO" id="GO:0003700">
    <property type="term" value="F:DNA-binding transcription factor activity"/>
    <property type="evidence" value="ECO:0007669"/>
    <property type="project" value="TreeGrafter"/>
</dbReference>
<keyword evidence="2 4" id="KW-0238">DNA-binding</keyword>
<keyword evidence="1" id="KW-0805">Transcription regulation</keyword>
<dbReference type="InterPro" id="IPR009057">
    <property type="entry name" value="Homeodomain-like_sf"/>
</dbReference>
<dbReference type="PRINTS" id="PR00455">
    <property type="entry name" value="HTHTETR"/>
</dbReference>